<dbReference type="eggNOG" id="KOG0531">
    <property type="taxonomic scope" value="Eukaryota"/>
</dbReference>
<dbReference type="SMART" id="SM00369">
    <property type="entry name" value="LRR_TYP"/>
    <property type="match status" value="7"/>
</dbReference>
<dbReference type="InterPro" id="IPR003591">
    <property type="entry name" value="Leu-rich_rpt_typical-subtyp"/>
</dbReference>
<evidence type="ECO:0000256" key="2">
    <source>
        <dbReference type="ARBA" id="ARBA00022614"/>
    </source>
</evidence>
<dbReference type="RefSeq" id="XP_001415777.1">
    <property type="nucleotide sequence ID" value="XM_001415740.1"/>
</dbReference>
<dbReference type="InterPro" id="IPR003603">
    <property type="entry name" value="U2A'_phosphoprotein32A_C"/>
</dbReference>
<dbReference type="GeneID" id="4999405"/>
<dbReference type="PANTHER" id="PTHR46652:SF3">
    <property type="entry name" value="LEUCINE-RICH REPEAT-CONTAINING PROTEIN 9"/>
    <property type="match status" value="1"/>
</dbReference>
<dbReference type="HOGENOM" id="CLU_317705_0_0_1"/>
<protein>
    <recommendedName>
        <fullName evidence="4">U2A'/phosphoprotein 32 family A C-terminal domain-containing protein</fullName>
    </recommendedName>
</protein>
<dbReference type="InterPro" id="IPR032675">
    <property type="entry name" value="LRR_dom_sf"/>
</dbReference>
<name>A4RQQ7_OSTLU</name>
<organism evidence="5 6">
    <name type="scientific">Ostreococcus lucimarinus (strain CCE9901)</name>
    <dbReference type="NCBI Taxonomy" id="436017"/>
    <lineage>
        <taxon>Eukaryota</taxon>
        <taxon>Viridiplantae</taxon>
        <taxon>Chlorophyta</taxon>
        <taxon>Mamiellophyceae</taxon>
        <taxon>Mamiellales</taxon>
        <taxon>Bathycoccaceae</taxon>
        <taxon>Ostreococcus</taxon>
    </lineage>
</organism>
<dbReference type="AlphaFoldDB" id="A4RQQ7"/>
<evidence type="ECO:0000259" key="4">
    <source>
        <dbReference type="SMART" id="SM00446"/>
    </source>
</evidence>
<proteinExistence type="predicted"/>
<evidence type="ECO:0000313" key="6">
    <source>
        <dbReference type="Proteomes" id="UP000001568"/>
    </source>
</evidence>
<dbReference type="InterPro" id="IPR001611">
    <property type="entry name" value="Leu-rich_rpt"/>
</dbReference>
<keyword evidence="3" id="KW-0677">Repeat</keyword>
<dbReference type="STRING" id="436017.A4RQQ7"/>
<dbReference type="Pfam" id="PF13855">
    <property type="entry name" value="LRR_8"/>
    <property type="match status" value="2"/>
</dbReference>
<dbReference type="Pfam" id="PF14580">
    <property type="entry name" value="LRR_9"/>
    <property type="match status" value="1"/>
</dbReference>
<feature type="domain" description="U2A'/phosphoprotein 32 family A C-terminal" evidence="4">
    <location>
        <begin position="910"/>
        <end position="928"/>
    </location>
</feature>
<dbReference type="InterPro" id="IPR050836">
    <property type="entry name" value="SDS22/Internalin_LRR"/>
</dbReference>
<comment type="subcellular location">
    <subcellularLocation>
        <location evidence="1">Cytoplasm</location>
        <location evidence="1">Cytoskeleton</location>
        <location evidence="1">Cilium axoneme</location>
    </subcellularLocation>
</comment>
<dbReference type="Proteomes" id="UP000001568">
    <property type="component" value="Chromosome 1"/>
</dbReference>
<dbReference type="OrthoDB" id="1517790at2759"/>
<keyword evidence="2" id="KW-0433">Leucine-rich repeat</keyword>
<dbReference type="SMART" id="SM00364">
    <property type="entry name" value="LRR_BAC"/>
    <property type="match status" value="4"/>
</dbReference>
<dbReference type="OMA" id="MRCARIR"/>
<dbReference type="Gene3D" id="3.80.10.10">
    <property type="entry name" value="Ribonuclease Inhibitor"/>
    <property type="match status" value="5"/>
</dbReference>
<keyword evidence="6" id="KW-1185">Reference proteome</keyword>
<dbReference type="SUPFAM" id="SSF52058">
    <property type="entry name" value="L domain-like"/>
    <property type="match status" value="3"/>
</dbReference>
<accession>A4RQQ7</accession>
<gene>
    <name evidence="5" type="ORF">OSTLU_28748</name>
</gene>
<evidence type="ECO:0000313" key="5">
    <source>
        <dbReference type="EMBL" id="ABO94069.1"/>
    </source>
</evidence>
<dbReference type="PANTHER" id="PTHR46652">
    <property type="entry name" value="LEUCINE-RICH REPEAT AND IQ DOMAIN-CONTAINING PROTEIN 1-RELATED"/>
    <property type="match status" value="1"/>
</dbReference>
<dbReference type="PROSITE" id="PS51450">
    <property type="entry name" value="LRR"/>
    <property type="match status" value="5"/>
</dbReference>
<dbReference type="GO" id="GO:0005930">
    <property type="term" value="C:axoneme"/>
    <property type="evidence" value="ECO:0007669"/>
    <property type="project" value="UniProtKB-SubCell"/>
</dbReference>
<dbReference type="Gramene" id="ABO94069">
    <property type="protein sequence ID" value="ABO94069"/>
    <property type="gene ID" value="OSTLU_28748"/>
</dbReference>
<dbReference type="KEGG" id="olu:OSTLU_28748"/>
<evidence type="ECO:0000256" key="1">
    <source>
        <dbReference type="ARBA" id="ARBA00004430"/>
    </source>
</evidence>
<dbReference type="SMART" id="SM00446">
    <property type="entry name" value="LRRcap"/>
    <property type="match status" value="3"/>
</dbReference>
<dbReference type="SMART" id="SM00365">
    <property type="entry name" value="LRR_SD22"/>
    <property type="match status" value="7"/>
</dbReference>
<dbReference type="EMBL" id="CP000581">
    <property type="protein sequence ID" value="ABO94069.1"/>
    <property type="molecule type" value="Genomic_DNA"/>
</dbReference>
<feature type="domain" description="U2A'/phosphoprotein 32 family A C-terminal" evidence="4">
    <location>
        <begin position="173"/>
        <end position="191"/>
    </location>
</feature>
<reference evidence="5 6" key="1">
    <citation type="journal article" date="2007" name="Proc. Natl. Acad. Sci. U.S.A.">
        <title>The tiny eukaryote Ostreococcus provides genomic insights into the paradox of plankton speciation.</title>
        <authorList>
            <person name="Palenik B."/>
            <person name="Grimwood J."/>
            <person name="Aerts A."/>
            <person name="Rouze P."/>
            <person name="Salamov A."/>
            <person name="Putnam N."/>
            <person name="Dupont C."/>
            <person name="Jorgensen R."/>
            <person name="Derelle E."/>
            <person name="Rombauts S."/>
            <person name="Zhou K."/>
            <person name="Otillar R."/>
            <person name="Merchant S.S."/>
            <person name="Podell S."/>
            <person name="Gaasterland T."/>
            <person name="Napoli C."/>
            <person name="Gendler K."/>
            <person name="Manuell A."/>
            <person name="Tai V."/>
            <person name="Vallon O."/>
            <person name="Piganeau G."/>
            <person name="Jancek S."/>
            <person name="Heijde M."/>
            <person name="Jabbari K."/>
            <person name="Bowler C."/>
            <person name="Lohr M."/>
            <person name="Robbens S."/>
            <person name="Werner G."/>
            <person name="Dubchak I."/>
            <person name="Pazour G.J."/>
            <person name="Ren Q."/>
            <person name="Paulsen I."/>
            <person name="Delwiche C."/>
            <person name="Schmutz J."/>
            <person name="Rokhsar D."/>
            <person name="Van de Peer Y."/>
            <person name="Moreau H."/>
            <person name="Grigoriev I.V."/>
        </authorList>
    </citation>
    <scope>NUCLEOTIDE SEQUENCE [LARGE SCALE GENOMIC DNA]</scope>
    <source>
        <strain evidence="5 6">CCE9901</strain>
    </source>
</reference>
<feature type="domain" description="U2A'/phosphoprotein 32 family A C-terminal" evidence="4">
    <location>
        <begin position="657"/>
        <end position="675"/>
    </location>
</feature>
<evidence type="ECO:0000256" key="3">
    <source>
        <dbReference type="ARBA" id="ARBA00022737"/>
    </source>
</evidence>
<sequence length="935" mass="106004">MGDVARGALTELDLEKYARLTTLRVVKCGDVVSLIGLGACESLRNVTVAECGLRSLEGASECRGLEALYAYGNAIDSLDGLADGRLERLHTLWLNDNRLMSLDGIETLMALRDLNVARNRLESVPDADALRELNHLNIAGNPIKSLAYVGVTRFIHSITFKDDVHGACDFCRGRWYRSYILRAVSNLRVLDGVDISEDERARASDEHAERELWYHMRCARIRKSFDDARDVALEHLRILTASVERDLLRARAEGRWLDVERDLSDISHFEISFTKIERRAREASLVLIARVFQDAEIVAETAREERFAFAKAESAAQSVDDVFIEIFGKFGRVRKKRAPQKRKSAWILTRRISDIVIASNMTEINLHSAELRGIPQEIGECVNLQTLILSDNAIKRLQGLPQMNSLKWLDLGNNHLWNSEDLNVLTTRARNVTSLILRGNRKWLAKSKFYAPILVKRSPTLTHLDGIEVTSRMRAHYRVVGCRLNARAVRRRGKLYRDAAQSASEIVEFSLEDESLRKVELCGEFNTLIVAYLMNNCLKSIKSFGVTCRHLRHLSVEGNAMIRLDGLSLLKELKFLNVRNCMIKILSPSWFKPLIKLLFINVERNELQSLSGLEQCRSIREIYASHNMLAETSSVVALAALPNLRLLTLYGNVMCDLKTYPHYVIFKFNQLSILDTDYISEAARADATKIYSGRLTEDMIVSGEHAAGGDEISLVALGLFHLDHNVVNARFQGIKRMNLENNNLSDVSALASLPRLTRLELRNNRVNAKFGRASSFSKLKYLDLSGNYISSLSVLALGSCSSLQTLLLSDNFLTRLDGINQLKSLRVLKVDKNKLSRIDSSTFDGCESLRVLCMRKNAFRTLKHVTKLAYVRELHLDENRVDDLEEISWLAYLTRLRILSLARNKVSSEYQRYVEFVTTCCRSLEQLDGEKLVYK</sequence>